<protein>
    <submittedName>
        <fullName evidence="2">SURF6 protein</fullName>
    </submittedName>
</protein>
<dbReference type="GO" id="GO:0003723">
    <property type="term" value="F:RNA binding"/>
    <property type="evidence" value="ECO:0007669"/>
    <property type="project" value="TreeGrafter"/>
</dbReference>
<dbReference type="GO" id="GO:0003677">
    <property type="term" value="F:DNA binding"/>
    <property type="evidence" value="ECO:0007669"/>
    <property type="project" value="TreeGrafter"/>
</dbReference>
<feature type="non-terminal residue" evidence="2">
    <location>
        <position position="1"/>
    </location>
</feature>
<dbReference type="GO" id="GO:0042273">
    <property type="term" value="P:ribosomal large subunit biogenesis"/>
    <property type="evidence" value="ECO:0007669"/>
    <property type="project" value="TreeGrafter"/>
</dbReference>
<dbReference type="InterPro" id="IPR007019">
    <property type="entry name" value="SURF6"/>
</dbReference>
<feature type="compositionally biased region" description="Polar residues" evidence="1">
    <location>
        <begin position="29"/>
        <end position="39"/>
    </location>
</feature>
<dbReference type="EMBL" id="VOAJ01005007">
    <property type="protein sequence ID" value="KAF0876101.1"/>
    <property type="molecule type" value="Genomic_DNA"/>
</dbReference>
<gene>
    <name evidence="2" type="primary">Surf6</name>
    <name evidence="2" type="ORF">FOF47_R02828</name>
</gene>
<evidence type="ECO:0000256" key="1">
    <source>
        <dbReference type="SAM" id="MobiDB-lite"/>
    </source>
</evidence>
<dbReference type="PANTHER" id="PTHR14369">
    <property type="entry name" value="SURFEIT LOCUS PROTEIN 6"/>
    <property type="match status" value="1"/>
</dbReference>
<dbReference type="Proteomes" id="UP000475037">
    <property type="component" value="Unassembled WGS sequence"/>
</dbReference>
<evidence type="ECO:0000313" key="2">
    <source>
        <dbReference type="EMBL" id="KAF0876101.1"/>
    </source>
</evidence>
<feature type="compositionally biased region" description="Basic residues" evidence="1">
    <location>
        <begin position="44"/>
        <end position="53"/>
    </location>
</feature>
<name>A0A6G1AK86_CROCR</name>
<sequence>MASLLAKDAYLQGLARKICSRPSPEPQTRKSGSKTQGSEASGPPKKKRKKAQKKSQEREKKPVELKAQPLGEKSSPPAAKEEEAFTSTGSPA</sequence>
<reference evidence="2 3" key="1">
    <citation type="submission" date="2019-11" db="EMBL/GenBank/DDBJ databases">
        <authorList>
            <person name="Yang C."/>
            <person name="Li F."/>
        </authorList>
    </citation>
    <scope>NUCLEOTIDE SEQUENCE [LARGE SCALE GENOMIC DNA]</scope>
    <source>
        <strain evidence="2">KB4526</strain>
        <tissue evidence="2">Muscle</tissue>
    </source>
</reference>
<dbReference type="GO" id="GO:0005730">
    <property type="term" value="C:nucleolus"/>
    <property type="evidence" value="ECO:0007669"/>
    <property type="project" value="TreeGrafter"/>
</dbReference>
<evidence type="ECO:0000313" key="3">
    <source>
        <dbReference type="Proteomes" id="UP000475037"/>
    </source>
</evidence>
<dbReference type="AlphaFoldDB" id="A0A6G1AK86"/>
<keyword evidence="3" id="KW-1185">Reference proteome</keyword>
<dbReference type="PANTHER" id="PTHR14369:SF0">
    <property type="entry name" value="SURFEIT LOCUS PROTEIN 6"/>
    <property type="match status" value="1"/>
</dbReference>
<dbReference type="GO" id="GO:0042274">
    <property type="term" value="P:ribosomal small subunit biogenesis"/>
    <property type="evidence" value="ECO:0007669"/>
    <property type="project" value="TreeGrafter"/>
</dbReference>
<proteinExistence type="predicted"/>
<organism evidence="2 3">
    <name type="scientific">Crocuta crocuta</name>
    <name type="common">Spotted hyena</name>
    <dbReference type="NCBI Taxonomy" id="9678"/>
    <lineage>
        <taxon>Eukaryota</taxon>
        <taxon>Metazoa</taxon>
        <taxon>Chordata</taxon>
        <taxon>Craniata</taxon>
        <taxon>Vertebrata</taxon>
        <taxon>Euteleostomi</taxon>
        <taxon>Mammalia</taxon>
        <taxon>Eutheria</taxon>
        <taxon>Laurasiatheria</taxon>
        <taxon>Carnivora</taxon>
        <taxon>Feliformia</taxon>
        <taxon>Hyaenidae</taxon>
        <taxon>Crocuta</taxon>
    </lineage>
</organism>
<comment type="caution">
    <text evidence="2">The sequence shown here is derived from an EMBL/GenBank/DDBJ whole genome shotgun (WGS) entry which is preliminary data.</text>
</comment>
<feature type="compositionally biased region" description="Basic and acidic residues" evidence="1">
    <location>
        <begin position="54"/>
        <end position="64"/>
    </location>
</feature>
<feature type="non-terminal residue" evidence="2">
    <location>
        <position position="92"/>
    </location>
</feature>
<feature type="region of interest" description="Disordered" evidence="1">
    <location>
        <begin position="17"/>
        <end position="92"/>
    </location>
</feature>
<accession>A0A6G1AK86</accession>